<sequence>MNYFLEATKVQNIEVYIEDGLSSTLKIYNKIVFEFLSELKTSEILKYLDQIQVTQIQIEQLTSNNFYRQFLLHNFFGEQQPLPTNYNQSVMLGQDGQDFILDINYLIENGSSITIAQLLLKSFVDNQGTQLVYQSFVKYDKQQLKQQVEELDQIQLNLQNIQVLHNNSLEIKLNNQQLIAANPFEVLDILFIIMTKQEALYLISNFNFQIKLPYYLIQYNTVYDTIFHAKLDQFINNILQKQNISLQVNAQYIQDNIQLQNIQKSGDQLILLASILSCQEQEKCTIFDKVNMKISTYNFNSILVGQINKSGKLLSKIIEIFLQDKNLQQSLFSTASVQLLLDICISNYPLISISSILMLRTYQDGPVFVNELLQYVAQLSILKSVPLEILYFIFEFSQSLPWIYDNINFQGQDIKLTKGYLVQLATNIKQCHNVDIILLTDQVPRLYNNLLPSIIVDSVQNFIRNFNFNIESIADCLVSNIFPQLQGSDQKLINFYPSYSQFIVLQSTLNHLSAMMIDFTIKLSERQRILSILLFIINKYNLIFQDYDQVMLKLYNTERQFTNLFIYRLVQVIRQYFDVDSQHLQSLKAERSQLEQAAQDLNISFKKYSPLLQQKIKLIFDQIQNNKQIYIHTDKEFNDLTSTLSKLQFQAIKLPDNIREQFFNSNIQPAIRKKDFLYKKRQELDQEIQLSQQEISQLSQEEQQIFLTLTKFYEKKYHYDQIHLELQEQQASCDYLKSLFQVNLFNLYGISNKPWLMKTLQKLCKNSTFTPIYDQAQFKNIVICEIPTEKIRVELNYKLNQITPKTAKQFGQQLKYSFQFDKNFLVQNIICERLIQGQNINEIILFIQGLYNFKTLQQTADFVLQNFMLPFFFYVFPRFIILDYIHSNCIDKQTYQTLTDKFSRYFQYKKRLILIQDDKQAIKQINKIQVPEILENKTQQTNRSFVNIQILNVLQTMSQLCTMRQYFYTEQEFDIIWWLLFSFQQNGGILFIKMSLIFRSIIEQYLEQQPEYKIAGIQVLIYNYVYLVNIINSSDVPSQSPFYFIFQSEIINRDYEILQQKLKSLGIIQLQEQLPDNKLLRLLFQNIPNAIQKHVCQLQSKGNRIRIIQSLRSVKQHFSKCEILKQQLMNICNTLEPNLITFDTFSILNYLAIQLQKLWTQVSTQMDKKQQQALSLAAYITIDDILKNYTGNIFSQADLQQFNLIINVK</sequence>
<evidence type="ECO:0000313" key="2">
    <source>
        <dbReference type="EMBL" id="EST46012.1"/>
    </source>
</evidence>
<dbReference type="Proteomes" id="UP000018208">
    <property type="component" value="Unassembled WGS sequence"/>
</dbReference>
<evidence type="ECO:0000256" key="1">
    <source>
        <dbReference type="SAM" id="Coils"/>
    </source>
</evidence>
<name>V6LMU8_9EUKA</name>
<reference evidence="3" key="2">
    <citation type="submission" date="2020-12" db="EMBL/GenBank/DDBJ databases">
        <title>New Spironucleus salmonicida genome in near-complete chromosomes.</title>
        <authorList>
            <person name="Xu F."/>
            <person name="Kurt Z."/>
            <person name="Jimenez-Gonzalez A."/>
            <person name="Astvaldsson A."/>
            <person name="Andersson J.O."/>
            <person name="Svard S.G."/>
        </authorList>
    </citation>
    <scope>NUCLEOTIDE SEQUENCE</scope>
    <source>
        <strain evidence="3">ATCC 50377</strain>
    </source>
</reference>
<feature type="coiled-coil region" evidence="1">
    <location>
        <begin position="674"/>
        <end position="701"/>
    </location>
</feature>
<dbReference type="EMBL" id="AUWU02000004">
    <property type="protein sequence ID" value="KAH0574481.1"/>
    <property type="molecule type" value="Genomic_DNA"/>
</dbReference>
<reference evidence="2 3" key="1">
    <citation type="journal article" date="2014" name="PLoS Genet.">
        <title>The Genome of Spironucleus salmonicida Highlights a Fish Pathogen Adapted to Fluctuating Environments.</title>
        <authorList>
            <person name="Xu F."/>
            <person name="Jerlstrom-Hultqvist J."/>
            <person name="Einarsson E."/>
            <person name="Astvaldsson A."/>
            <person name="Svard S.G."/>
            <person name="Andersson J.O."/>
        </authorList>
    </citation>
    <scope>NUCLEOTIDE SEQUENCE</scope>
    <source>
        <strain evidence="3">ATCC 50377</strain>
    </source>
</reference>
<dbReference type="AlphaFoldDB" id="V6LMU8"/>
<evidence type="ECO:0000313" key="3">
    <source>
        <dbReference type="EMBL" id="KAH0574481.1"/>
    </source>
</evidence>
<organism evidence="2">
    <name type="scientific">Spironucleus salmonicida</name>
    <dbReference type="NCBI Taxonomy" id="348837"/>
    <lineage>
        <taxon>Eukaryota</taxon>
        <taxon>Metamonada</taxon>
        <taxon>Diplomonadida</taxon>
        <taxon>Hexamitidae</taxon>
        <taxon>Hexamitinae</taxon>
        <taxon>Spironucleus</taxon>
    </lineage>
</organism>
<dbReference type="EMBL" id="KI546085">
    <property type="protein sequence ID" value="EST46012.1"/>
    <property type="molecule type" value="Genomic_DNA"/>
</dbReference>
<dbReference type="VEuPathDB" id="GiardiaDB:SS50377_24439"/>
<protein>
    <submittedName>
        <fullName evidence="2">Uncharacterized protein</fullName>
    </submittedName>
</protein>
<proteinExistence type="predicted"/>
<keyword evidence="1" id="KW-0175">Coiled coil</keyword>
<accession>V6LMU8</accession>
<gene>
    <name evidence="2" type="ORF">SS50377_13998</name>
    <name evidence="3" type="ORF">SS50377_24439</name>
</gene>
<evidence type="ECO:0000313" key="4">
    <source>
        <dbReference type="Proteomes" id="UP000018208"/>
    </source>
</evidence>
<keyword evidence="4" id="KW-1185">Reference proteome</keyword>